<keyword evidence="1" id="KW-0614">Plasmid</keyword>
<organism evidence="1 2">
    <name type="scientific">Streptomyces cathayae</name>
    <dbReference type="NCBI Taxonomy" id="3031124"/>
    <lineage>
        <taxon>Bacteria</taxon>
        <taxon>Bacillati</taxon>
        <taxon>Actinomycetota</taxon>
        <taxon>Actinomycetes</taxon>
        <taxon>Kitasatosporales</taxon>
        <taxon>Streptomycetaceae</taxon>
        <taxon>Streptomyces</taxon>
    </lineage>
</organism>
<name>A0ABY8KA47_9ACTN</name>
<dbReference type="RefSeq" id="WP_279338191.1">
    <property type="nucleotide sequence ID" value="NZ_CP121683.1"/>
</dbReference>
<accession>A0ABY8KA47</accession>
<keyword evidence="2" id="KW-1185">Reference proteome</keyword>
<dbReference type="EMBL" id="CP121683">
    <property type="protein sequence ID" value="WGD45139.1"/>
    <property type="molecule type" value="Genomic_DNA"/>
</dbReference>
<dbReference type="Proteomes" id="UP001216440">
    <property type="component" value="Plasmid punmamed2"/>
</dbReference>
<proteinExistence type="predicted"/>
<reference evidence="1 2" key="1">
    <citation type="submission" date="2023-03" db="EMBL/GenBank/DDBJ databases">
        <authorList>
            <person name="Mo P."/>
        </authorList>
    </citation>
    <scope>NUCLEOTIDE SEQUENCE [LARGE SCALE GENOMIC DNA]</scope>
    <source>
        <strain evidence="1 2">HUAS 5</strain>
        <plasmid evidence="1 2">punmamed2</plasmid>
    </source>
</reference>
<protein>
    <recommendedName>
        <fullName evidence="3">HTH merR-type domain-containing protein</fullName>
    </recommendedName>
</protein>
<geneLocation type="plasmid" evidence="1 2">
    <name>punmamed2</name>
</geneLocation>
<sequence length="355" mass="38979">MSVYQLERWRAAGYLPRHPRRGLGRGRGTRAELLPATVERAELLARSARQGRALETVLTTGLDQALREDSPAALRTVVIGHLHRRVAAFGIEPQFLSGANLGEEAWDEQAEAVLQATADRARRSQPPPEMHNFLRDLAQQRGLDVAGVARMPRWQEVRPLLPVLMRVFVGGPDAVGSEEIAEAVGAGLRLPEPLVEGMKATFAARELAQMNRGETPHVLSEYLEGVQALIAAVECADDEALVRAAAVVRLTTQYQMLALLCSLAALRVAPGMPLRMEPEGVVRMLQHPVWICWGQTVSRAIATREESLAVLIAEALDPRRPGNTDGLQDYLRFLRVELGLPDEDVLSASFRDPVV</sequence>
<evidence type="ECO:0000313" key="2">
    <source>
        <dbReference type="Proteomes" id="UP001216440"/>
    </source>
</evidence>
<evidence type="ECO:0000313" key="1">
    <source>
        <dbReference type="EMBL" id="WGD45139.1"/>
    </source>
</evidence>
<gene>
    <name evidence="1" type="ORF">PYS65_34160</name>
</gene>
<evidence type="ECO:0008006" key="3">
    <source>
        <dbReference type="Google" id="ProtNLM"/>
    </source>
</evidence>